<dbReference type="AlphaFoldDB" id="A0A4Y3WHN0"/>
<comment type="caution">
    <text evidence="2">The sequence shown here is derived from an EMBL/GenBank/DDBJ whole genome shotgun (WGS) entry which is preliminary data.</text>
</comment>
<feature type="transmembrane region" description="Helical" evidence="1">
    <location>
        <begin position="56"/>
        <end position="82"/>
    </location>
</feature>
<dbReference type="InterPro" id="IPR013901">
    <property type="entry name" value="Anthrone_oxy"/>
</dbReference>
<keyword evidence="1" id="KW-0472">Membrane</keyword>
<keyword evidence="1" id="KW-1133">Transmembrane helix</keyword>
<protein>
    <submittedName>
        <fullName evidence="2">Membrane protein</fullName>
    </submittedName>
</protein>
<organism evidence="2 3">
    <name type="scientific">Pseudonocardia hydrocarbonoxydans</name>
    <dbReference type="NCBI Taxonomy" id="76726"/>
    <lineage>
        <taxon>Bacteria</taxon>
        <taxon>Bacillati</taxon>
        <taxon>Actinomycetota</taxon>
        <taxon>Actinomycetes</taxon>
        <taxon>Pseudonocardiales</taxon>
        <taxon>Pseudonocardiaceae</taxon>
        <taxon>Pseudonocardia</taxon>
    </lineage>
</organism>
<dbReference type="OrthoDB" id="428263at2"/>
<keyword evidence="3" id="KW-1185">Reference proteome</keyword>
<evidence type="ECO:0000256" key="1">
    <source>
        <dbReference type="SAM" id="Phobius"/>
    </source>
</evidence>
<dbReference type="EMBL" id="BJNG01000003">
    <property type="protein sequence ID" value="GEC17978.1"/>
    <property type="molecule type" value="Genomic_DNA"/>
</dbReference>
<feature type="transmembrane region" description="Helical" evidence="1">
    <location>
        <begin position="88"/>
        <end position="112"/>
    </location>
</feature>
<reference evidence="2 3" key="1">
    <citation type="submission" date="2019-06" db="EMBL/GenBank/DDBJ databases">
        <title>Whole genome shotgun sequence of Pseudonocardia hydrocarbonoxydans NBRC 14498.</title>
        <authorList>
            <person name="Hosoyama A."/>
            <person name="Uohara A."/>
            <person name="Ohji S."/>
            <person name="Ichikawa N."/>
        </authorList>
    </citation>
    <scope>NUCLEOTIDE SEQUENCE [LARGE SCALE GENOMIC DNA]</scope>
    <source>
        <strain evidence="2 3">NBRC 14498</strain>
    </source>
</reference>
<name>A0A4Y3WHN0_9PSEU</name>
<keyword evidence="1" id="KW-0812">Transmembrane</keyword>
<dbReference type="Proteomes" id="UP000320338">
    <property type="component" value="Unassembled WGS sequence"/>
</dbReference>
<proteinExistence type="predicted"/>
<evidence type="ECO:0000313" key="2">
    <source>
        <dbReference type="EMBL" id="GEC17978.1"/>
    </source>
</evidence>
<sequence length="151" mass="15103">MVTVTWATGVSLLQVVAATGCGLVAGLLFVFSAGVLTALGRLPADDGAVAMRAVNAAVLNPLFLGVFVGTAVVCAVLVVAVAVGGGPVTAAVAGVLYLVGVLGVTVAVNVPLNEALAAGRVGWADYRRRWGRWNHVRTTAATVALVLLVAA</sequence>
<evidence type="ECO:0000313" key="3">
    <source>
        <dbReference type="Proteomes" id="UP000320338"/>
    </source>
</evidence>
<accession>A0A4Y3WHN0</accession>
<dbReference type="Pfam" id="PF08592">
    <property type="entry name" value="Anthrone_oxy"/>
    <property type="match status" value="1"/>
</dbReference>
<gene>
    <name evidence="2" type="ORF">PHY01_02610</name>
</gene>
<dbReference type="RefSeq" id="WP_141276333.1">
    <property type="nucleotide sequence ID" value="NZ_BAAARZ010000105.1"/>
</dbReference>
<feature type="transmembrane region" description="Helical" evidence="1">
    <location>
        <begin position="133"/>
        <end position="150"/>
    </location>
</feature>